<feature type="domain" description="Membrane transport protein MMPL" evidence="8">
    <location>
        <begin position="8"/>
        <end position="153"/>
    </location>
</feature>
<feature type="transmembrane region" description="Helical" evidence="7">
    <location>
        <begin position="658"/>
        <end position="678"/>
    </location>
</feature>
<feature type="transmembrane region" description="Helical" evidence="7">
    <location>
        <begin position="590"/>
        <end position="610"/>
    </location>
</feature>
<evidence type="ECO:0000256" key="4">
    <source>
        <dbReference type="ARBA" id="ARBA00022692"/>
    </source>
</evidence>
<keyword evidence="3" id="KW-1003">Cell membrane</keyword>
<feature type="transmembrane region" description="Helical" evidence="7">
    <location>
        <begin position="270"/>
        <end position="289"/>
    </location>
</feature>
<dbReference type="InterPro" id="IPR050545">
    <property type="entry name" value="Mycobact_MmpL"/>
</dbReference>
<comment type="similarity">
    <text evidence="2">Belongs to the resistance-nodulation-cell division (RND) (TC 2.A.6) family. MmpL subfamily.</text>
</comment>
<dbReference type="EMBL" id="HBIN01010044">
    <property type="protein sequence ID" value="CAE0437245.1"/>
    <property type="molecule type" value="Transcribed_RNA"/>
</dbReference>
<evidence type="ECO:0000256" key="1">
    <source>
        <dbReference type="ARBA" id="ARBA00004651"/>
    </source>
</evidence>
<feature type="transmembrane region" description="Helical" evidence="7">
    <location>
        <begin position="738"/>
        <end position="763"/>
    </location>
</feature>
<keyword evidence="6 7" id="KW-0472">Membrane</keyword>
<protein>
    <recommendedName>
        <fullName evidence="8">Membrane transport protein MMPL domain-containing protein</fullName>
    </recommendedName>
</protein>
<proteinExistence type="inferred from homology"/>
<name>A0A7S3LR80_9STRA</name>
<feature type="transmembrane region" description="Helical" evidence="7">
    <location>
        <begin position="128"/>
        <end position="153"/>
    </location>
</feature>
<feature type="transmembrane region" description="Helical" evidence="7">
    <location>
        <begin position="50"/>
        <end position="72"/>
    </location>
</feature>
<evidence type="ECO:0000256" key="5">
    <source>
        <dbReference type="ARBA" id="ARBA00022989"/>
    </source>
</evidence>
<dbReference type="SUPFAM" id="SSF82866">
    <property type="entry name" value="Multidrug efflux transporter AcrB transmembrane domain"/>
    <property type="match status" value="2"/>
</dbReference>
<dbReference type="InterPro" id="IPR004869">
    <property type="entry name" value="MMPL_dom"/>
</dbReference>
<evidence type="ECO:0000259" key="8">
    <source>
        <dbReference type="Pfam" id="PF03176"/>
    </source>
</evidence>
<evidence type="ECO:0000256" key="3">
    <source>
        <dbReference type="ARBA" id="ARBA00022475"/>
    </source>
</evidence>
<keyword evidence="4 7" id="KW-0812">Transmembrane</keyword>
<comment type="subcellular location">
    <subcellularLocation>
        <location evidence="1">Cell membrane</location>
        <topology evidence="1">Multi-pass membrane protein</topology>
    </subcellularLocation>
</comment>
<feature type="transmembrane region" description="Helical" evidence="7">
    <location>
        <begin position="93"/>
        <end position="116"/>
    </location>
</feature>
<dbReference type="PANTHER" id="PTHR33406">
    <property type="entry name" value="MEMBRANE PROTEIN MJ1562-RELATED"/>
    <property type="match status" value="1"/>
</dbReference>
<evidence type="ECO:0000256" key="6">
    <source>
        <dbReference type="ARBA" id="ARBA00023136"/>
    </source>
</evidence>
<evidence type="ECO:0000313" key="9">
    <source>
        <dbReference type="EMBL" id="CAE0437245.1"/>
    </source>
</evidence>
<accession>A0A7S3LR80</accession>
<organism evidence="9">
    <name type="scientific">Aplanochytrium stocchinoi</name>
    <dbReference type="NCBI Taxonomy" id="215587"/>
    <lineage>
        <taxon>Eukaryota</taxon>
        <taxon>Sar</taxon>
        <taxon>Stramenopiles</taxon>
        <taxon>Bigyra</taxon>
        <taxon>Labyrinthulomycetes</taxon>
        <taxon>Thraustochytrida</taxon>
        <taxon>Thraustochytriidae</taxon>
        <taxon>Aplanochytrium</taxon>
    </lineage>
</organism>
<sequence length="778" mass="85834">MDSLTFPFAFAVLAYMLKSFRLLLIPTINIMCTIVTAFTLMYPVAANMDVIAVCPSIMMSCSLAFSIDYSLFLLSRYREEVMAGVPVRVAVEVMVDCAGHTIFVSGLTIAVCWFGMMAFPVSLLSTSGLGSGTAVLVTLLVNITLTPTMLLTFEDFFSKFYPEGLCNFKFCRKARQEDEGYSNLVRQTSAHSLASPFQEAVGRRASSVMTSTSRLLSSDNTCGQLLDSDMVDLNNLGNGKIDPNEEIEFLRTTTVWYNFAERCFGTKIRALIAVLICCGAILPLTPYAVAFHHSENFKLFSPRGSESAKASDLLADKFGGGRIAPYNLLIRANDTTNVLSNQFFEHVQGVIQTVLLNLDYSKTVDAVHGSGIEAPMYVNGHNVSLFPSGDMEKHLSVAECFVEKLEDVIAVCANDHCGEQVEKCENDKVCSRGFHCAENCEGDVECTALCFASIRDTDFRTLELAFCVTEHCLPRPFYLKHKQYFSQTTISQNVGHDLPTEHDKTRPDCTSVLLQFAQQIKFVKEPHIHVSKFSWMSINLNIAPFSAEGSEWLEKVRDAFGAQSQKDGYEYFLGGGDVAGHDMVQKVFDVFPVVAGGILTAVALICAFTFRSVIVPLRAVFTICLTLIFIYGTGVLVYEHHILDWTHFSGFSNPGGSALAWLTAAMIFPISVGLSLDYDIFLLTRVFEYRRGGFNDHDSILCGLSQTGSVITAAGLVMAVAFSGLILSSNPTLNQMAWFLVGCVLVDTFVVRTIAVPAMMILLQDYNWWPSKIPVLDY</sequence>
<evidence type="ECO:0000256" key="2">
    <source>
        <dbReference type="ARBA" id="ARBA00010157"/>
    </source>
</evidence>
<reference evidence="9" key="1">
    <citation type="submission" date="2021-01" db="EMBL/GenBank/DDBJ databases">
        <authorList>
            <person name="Corre E."/>
            <person name="Pelletier E."/>
            <person name="Niang G."/>
            <person name="Scheremetjew M."/>
            <person name="Finn R."/>
            <person name="Kale V."/>
            <person name="Holt S."/>
            <person name="Cochrane G."/>
            <person name="Meng A."/>
            <person name="Brown T."/>
            <person name="Cohen L."/>
        </authorList>
    </citation>
    <scope>NUCLEOTIDE SEQUENCE</scope>
    <source>
        <strain evidence="9">GSBS06</strain>
    </source>
</reference>
<dbReference type="AlphaFoldDB" id="A0A7S3LR80"/>
<dbReference type="PANTHER" id="PTHR33406:SF6">
    <property type="entry name" value="MEMBRANE PROTEIN YDGH-RELATED"/>
    <property type="match status" value="1"/>
</dbReference>
<keyword evidence="5 7" id="KW-1133">Transmembrane helix</keyword>
<feature type="transmembrane region" description="Helical" evidence="7">
    <location>
        <begin position="617"/>
        <end position="638"/>
    </location>
</feature>
<feature type="domain" description="Membrane transport protein MMPL" evidence="8">
    <location>
        <begin position="536"/>
        <end position="770"/>
    </location>
</feature>
<dbReference type="Pfam" id="PF03176">
    <property type="entry name" value="MMPL"/>
    <property type="match status" value="2"/>
</dbReference>
<evidence type="ECO:0000256" key="7">
    <source>
        <dbReference type="SAM" id="Phobius"/>
    </source>
</evidence>
<feature type="transmembrane region" description="Helical" evidence="7">
    <location>
        <begin position="22"/>
        <end position="44"/>
    </location>
</feature>
<dbReference type="GO" id="GO:0005886">
    <property type="term" value="C:plasma membrane"/>
    <property type="evidence" value="ECO:0007669"/>
    <property type="project" value="UniProtKB-SubCell"/>
</dbReference>
<feature type="transmembrane region" description="Helical" evidence="7">
    <location>
        <begin position="699"/>
        <end position="726"/>
    </location>
</feature>
<gene>
    <name evidence="9" type="ORF">ASTO00021_LOCUS7490</name>
</gene>
<dbReference type="Gene3D" id="1.20.1640.10">
    <property type="entry name" value="Multidrug efflux transporter AcrB transmembrane domain"/>
    <property type="match status" value="2"/>
</dbReference>